<name>A0A918MCB7_9ACTN</name>
<gene>
    <name evidence="3" type="ORF">GCM10010260_38020</name>
</gene>
<dbReference type="EMBL" id="BMTD01000007">
    <property type="protein sequence ID" value="GGU98222.1"/>
    <property type="molecule type" value="Genomic_DNA"/>
</dbReference>
<evidence type="ECO:0000313" key="4">
    <source>
        <dbReference type="Proteomes" id="UP000618795"/>
    </source>
</evidence>
<organism evidence="3 4">
    <name type="scientific">Streptomyces filipinensis</name>
    <dbReference type="NCBI Taxonomy" id="66887"/>
    <lineage>
        <taxon>Bacteria</taxon>
        <taxon>Bacillati</taxon>
        <taxon>Actinomycetota</taxon>
        <taxon>Actinomycetes</taxon>
        <taxon>Kitasatosporales</taxon>
        <taxon>Streptomycetaceae</taxon>
        <taxon>Streptomyces</taxon>
    </lineage>
</organism>
<keyword evidence="2" id="KW-0472">Membrane</keyword>
<sequence length="209" mass="21601">MSGAPVALGAGGRYRAGGGWGGDQNGWSKMFGASLASQTGRLYPTGALACVCGLLWRRGTPRTDRPRAGFLLWSTWLATYFLVFSAGSVAGRTYYMGVIAVPRAALTGGGVAVMWRAHRAGGRGAWALPGAVAATAAWSAYVADGFPAFLPWPAPVARLLGLTAGVLGGSGARPLVPGLRDGRRRPVRHEPRSRSGDLGGRPDRAGVLG</sequence>
<proteinExistence type="predicted"/>
<feature type="transmembrane region" description="Helical" evidence="2">
    <location>
        <begin position="40"/>
        <end position="56"/>
    </location>
</feature>
<reference evidence="3" key="1">
    <citation type="journal article" date="2014" name="Int. J. Syst. Evol. Microbiol.">
        <title>Complete genome sequence of Corynebacterium casei LMG S-19264T (=DSM 44701T), isolated from a smear-ripened cheese.</title>
        <authorList>
            <consortium name="US DOE Joint Genome Institute (JGI-PGF)"/>
            <person name="Walter F."/>
            <person name="Albersmeier A."/>
            <person name="Kalinowski J."/>
            <person name="Ruckert C."/>
        </authorList>
    </citation>
    <scope>NUCLEOTIDE SEQUENCE</scope>
    <source>
        <strain evidence="3">JCM 4369</strain>
    </source>
</reference>
<reference evidence="3" key="2">
    <citation type="submission" date="2020-09" db="EMBL/GenBank/DDBJ databases">
        <authorList>
            <person name="Sun Q."/>
            <person name="Ohkuma M."/>
        </authorList>
    </citation>
    <scope>NUCLEOTIDE SEQUENCE</scope>
    <source>
        <strain evidence="3">JCM 4369</strain>
    </source>
</reference>
<dbReference type="Proteomes" id="UP000618795">
    <property type="component" value="Unassembled WGS sequence"/>
</dbReference>
<evidence type="ECO:0000313" key="3">
    <source>
        <dbReference type="EMBL" id="GGU98222.1"/>
    </source>
</evidence>
<feature type="transmembrane region" description="Helical" evidence="2">
    <location>
        <begin position="125"/>
        <end position="143"/>
    </location>
</feature>
<feature type="transmembrane region" description="Helical" evidence="2">
    <location>
        <begin position="155"/>
        <end position="176"/>
    </location>
</feature>
<protein>
    <submittedName>
        <fullName evidence="3">Uncharacterized protein</fullName>
    </submittedName>
</protein>
<keyword evidence="4" id="KW-1185">Reference proteome</keyword>
<accession>A0A918MCB7</accession>
<feature type="compositionally biased region" description="Basic and acidic residues" evidence="1">
    <location>
        <begin position="188"/>
        <end position="209"/>
    </location>
</feature>
<comment type="caution">
    <text evidence="3">The sequence shown here is derived from an EMBL/GenBank/DDBJ whole genome shotgun (WGS) entry which is preliminary data.</text>
</comment>
<keyword evidence="2" id="KW-0812">Transmembrane</keyword>
<feature type="transmembrane region" description="Helical" evidence="2">
    <location>
        <begin position="93"/>
        <end position="113"/>
    </location>
</feature>
<evidence type="ECO:0000256" key="1">
    <source>
        <dbReference type="SAM" id="MobiDB-lite"/>
    </source>
</evidence>
<keyword evidence="2" id="KW-1133">Transmembrane helix</keyword>
<feature type="transmembrane region" description="Helical" evidence="2">
    <location>
        <begin position="68"/>
        <end position="87"/>
    </location>
</feature>
<feature type="region of interest" description="Disordered" evidence="1">
    <location>
        <begin position="177"/>
        <end position="209"/>
    </location>
</feature>
<evidence type="ECO:0000256" key="2">
    <source>
        <dbReference type="SAM" id="Phobius"/>
    </source>
</evidence>
<dbReference type="RefSeq" id="WP_229854196.1">
    <property type="nucleotide sequence ID" value="NZ_BMTD01000007.1"/>
</dbReference>
<dbReference type="AlphaFoldDB" id="A0A918MCB7"/>